<reference evidence="1 2" key="1">
    <citation type="submission" date="2016-03" db="EMBL/GenBank/DDBJ databases">
        <title>Whole genome sequencing of Grifola frondosa 9006-11.</title>
        <authorList>
            <person name="Min B."/>
            <person name="Park H."/>
            <person name="Kim J.-G."/>
            <person name="Cho H."/>
            <person name="Oh Y.-L."/>
            <person name="Kong W.-S."/>
            <person name="Choi I.-G."/>
        </authorList>
    </citation>
    <scope>NUCLEOTIDE SEQUENCE [LARGE SCALE GENOMIC DNA]</scope>
    <source>
        <strain evidence="1 2">9006-11</strain>
    </source>
</reference>
<organism evidence="1 2">
    <name type="scientific">Grifola frondosa</name>
    <name type="common">Maitake</name>
    <name type="synonym">Polyporus frondosus</name>
    <dbReference type="NCBI Taxonomy" id="5627"/>
    <lineage>
        <taxon>Eukaryota</taxon>
        <taxon>Fungi</taxon>
        <taxon>Dikarya</taxon>
        <taxon>Basidiomycota</taxon>
        <taxon>Agaricomycotina</taxon>
        <taxon>Agaricomycetes</taxon>
        <taxon>Polyporales</taxon>
        <taxon>Grifolaceae</taxon>
        <taxon>Grifola</taxon>
    </lineage>
</organism>
<dbReference type="AlphaFoldDB" id="A0A1C7MHP3"/>
<sequence length="80" mass="9192">MLTRAKFQTSNFQKDPRAAILWFAIKSNSLITIARAILPRLMDQLSMSECAYKFTSLYVAYYIPESMATLEVLCPMHIAR</sequence>
<dbReference type="Proteomes" id="UP000092993">
    <property type="component" value="Unassembled WGS sequence"/>
</dbReference>
<evidence type="ECO:0000313" key="2">
    <source>
        <dbReference type="Proteomes" id="UP000092993"/>
    </source>
</evidence>
<accession>A0A1C7MHP3</accession>
<evidence type="ECO:0000313" key="1">
    <source>
        <dbReference type="EMBL" id="OBZ76338.1"/>
    </source>
</evidence>
<gene>
    <name evidence="1" type="ORF">A0H81_03476</name>
</gene>
<dbReference type="EMBL" id="LUGG01000003">
    <property type="protein sequence ID" value="OBZ76338.1"/>
    <property type="molecule type" value="Genomic_DNA"/>
</dbReference>
<name>A0A1C7MHP3_GRIFR</name>
<comment type="caution">
    <text evidence="1">The sequence shown here is derived from an EMBL/GenBank/DDBJ whole genome shotgun (WGS) entry which is preliminary data.</text>
</comment>
<protein>
    <submittedName>
        <fullName evidence="1">Uncharacterized protein</fullName>
    </submittedName>
</protein>
<proteinExistence type="predicted"/>
<keyword evidence="2" id="KW-1185">Reference proteome</keyword>